<organism evidence="1">
    <name type="scientific">hydrothermal vent metagenome</name>
    <dbReference type="NCBI Taxonomy" id="652676"/>
    <lineage>
        <taxon>unclassified sequences</taxon>
        <taxon>metagenomes</taxon>
        <taxon>ecological metagenomes</taxon>
    </lineage>
</organism>
<dbReference type="Pfam" id="PF13852">
    <property type="entry name" value="DUF4197"/>
    <property type="match status" value="1"/>
</dbReference>
<protein>
    <recommendedName>
        <fullName evidence="2">DUF4197 domain-containing protein</fullName>
    </recommendedName>
</protein>
<name>A0A3B0ZF25_9ZZZZ</name>
<dbReference type="InterPro" id="IPR025245">
    <property type="entry name" value="DUF4197"/>
</dbReference>
<dbReference type="EMBL" id="UOFK01000207">
    <property type="protein sequence ID" value="VAW79974.1"/>
    <property type="molecule type" value="Genomic_DNA"/>
</dbReference>
<sequence>MVVICTIGIPAANAGWTDYLGKLKDTVASPKTAASGNQLTSSEMITALKQALNKGTQFAVEKLGQKGGFLNNSQVRIPMPSSLSWVEKSLRSLGQNTLADEFTATMNRAAEQAVPEAAAIFGRAIQAMSVADAKAILSGSDDAATHYFRERTEAALSKKMRPIVTQATEKAGVTSAYKRMTASAGGLGSFLSNETTDIDGYVTAKTLDGLFLMVAEEEKKIRANPLARSTELMKKVFAAYSQ</sequence>
<evidence type="ECO:0008006" key="2">
    <source>
        <dbReference type="Google" id="ProtNLM"/>
    </source>
</evidence>
<proteinExistence type="predicted"/>
<dbReference type="AlphaFoldDB" id="A0A3B0ZF25"/>
<gene>
    <name evidence="1" type="ORF">MNBD_GAMMA13-2059</name>
</gene>
<reference evidence="1" key="1">
    <citation type="submission" date="2018-06" db="EMBL/GenBank/DDBJ databases">
        <authorList>
            <person name="Zhirakovskaya E."/>
        </authorList>
    </citation>
    <scope>NUCLEOTIDE SEQUENCE</scope>
</reference>
<accession>A0A3B0ZF25</accession>
<evidence type="ECO:0000313" key="1">
    <source>
        <dbReference type="EMBL" id="VAW79974.1"/>
    </source>
</evidence>